<keyword evidence="2" id="KW-1185">Reference proteome</keyword>
<evidence type="ECO:0000313" key="2">
    <source>
        <dbReference type="Proteomes" id="UP000814140"/>
    </source>
</evidence>
<reference evidence="1" key="1">
    <citation type="submission" date="2021-03" db="EMBL/GenBank/DDBJ databases">
        <authorList>
            <consortium name="DOE Joint Genome Institute"/>
            <person name="Ahrendt S."/>
            <person name="Looney B.P."/>
            <person name="Miyauchi S."/>
            <person name="Morin E."/>
            <person name="Drula E."/>
            <person name="Courty P.E."/>
            <person name="Chicoki N."/>
            <person name="Fauchery L."/>
            <person name="Kohler A."/>
            <person name="Kuo A."/>
            <person name="Labutti K."/>
            <person name="Pangilinan J."/>
            <person name="Lipzen A."/>
            <person name="Riley R."/>
            <person name="Andreopoulos W."/>
            <person name="He G."/>
            <person name="Johnson J."/>
            <person name="Barry K.W."/>
            <person name="Grigoriev I.V."/>
            <person name="Nagy L."/>
            <person name="Hibbett D."/>
            <person name="Henrissat B."/>
            <person name="Matheny P.B."/>
            <person name="Labbe J."/>
            <person name="Martin F."/>
        </authorList>
    </citation>
    <scope>NUCLEOTIDE SEQUENCE</scope>
    <source>
        <strain evidence="1">HHB10654</strain>
    </source>
</reference>
<organism evidence="1 2">
    <name type="scientific">Artomyces pyxidatus</name>
    <dbReference type="NCBI Taxonomy" id="48021"/>
    <lineage>
        <taxon>Eukaryota</taxon>
        <taxon>Fungi</taxon>
        <taxon>Dikarya</taxon>
        <taxon>Basidiomycota</taxon>
        <taxon>Agaricomycotina</taxon>
        <taxon>Agaricomycetes</taxon>
        <taxon>Russulales</taxon>
        <taxon>Auriscalpiaceae</taxon>
        <taxon>Artomyces</taxon>
    </lineage>
</organism>
<protein>
    <submittedName>
        <fullName evidence="1">Uncharacterized protein</fullName>
    </submittedName>
</protein>
<dbReference type="Proteomes" id="UP000814140">
    <property type="component" value="Unassembled WGS sequence"/>
</dbReference>
<name>A0ACB8SG58_9AGAM</name>
<comment type="caution">
    <text evidence="1">The sequence shown here is derived from an EMBL/GenBank/DDBJ whole genome shotgun (WGS) entry which is preliminary data.</text>
</comment>
<proteinExistence type="predicted"/>
<sequence length="316" mass="36577">MTPEPDRGAPWQSTPSFRMRKRSSEATVSSTTVKRRKISSKAEDLRDIMMAENATRTRCASKAAGSSSVCNDMAYDELPHSKLPTYLRDTVRPARVLRIALDELAPNVTRSGRELLTAWADCVKYHYALWAAGIKHSDLSLDNLMVRVARAPGGAEVVSGVMVDWDLAVSDHADLERMGPLPFQALNALSGRYWQRRMERLYRHKLESLIWVLPWVFLRMKGERTVKNPPLDAWQTNDYLTCYEKKLVFLQDRSAYKASPSWRMEWNWAKQLLAWIEKENLYRRSRVESCFRCCRLKTDLRSRQRSAGGELQRRFD</sequence>
<reference evidence="1" key="2">
    <citation type="journal article" date="2022" name="New Phytol.">
        <title>Evolutionary transition to the ectomycorrhizal habit in the genomes of a hyperdiverse lineage of mushroom-forming fungi.</title>
        <authorList>
            <person name="Looney B."/>
            <person name="Miyauchi S."/>
            <person name="Morin E."/>
            <person name="Drula E."/>
            <person name="Courty P.E."/>
            <person name="Kohler A."/>
            <person name="Kuo A."/>
            <person name="LaButti K."/>
            <person name="Pangilinan J."/>
            <person name="Lipzen A."/>
            <person name="Riley R."/>
            <person name="Andreopoulos W."/>
            <person name="He G."/>
            <person name="Johnson J."/>
            <person name="Nolan M."/>
            <person name="Tritt A."/>
            <person name="Barry K.W."/>
            <person name="Grigoriev I.V."/>
            <person name="Nagy L.G."/>
            <person name="Hibbett D."/>
            <person name="Henrissat B."/>
            <person name="Matheny P.B."/>
            <person name="Labbe J."/>
            <person name="Martin F.M."/>
        </authorList>
    </citation>
    <scope>NUCLEOTIDE SEQUENCE</scope>
    <source>
        <strain evidence="1">HHB10654</strain>
    </source>
</reference>
<dbReference type="EMBL" id="MU277330">
    <property type="protein sequence ID" value="KAI0054915.1"/>
    <property type="molecule type" value="Genomic_DNA"/>
</dbReference>
<gene>
    <name evidence="1" type="ORF">BV25DRAFT_1833476</name>
</gene>
<evidence type="ECO:0000313" key="1">
    <source>
        <dbReference type="EMBL" id="KAI0054915.1"/>
    </source>
</evidence>
<accession>A0ACB8SG58</accession>